<dbReference type="GO" id="GO:0005829">
    <property type="term" value="C:cytosol"/>
    <property type="evidence" value="ECO:0007669"/>
    <property type="project" value="TreeGrafter"/>
</dbReference>
<sequence length="339" mass="38626">MADVSLNDLLSFGSKIQKRIETGELTRSDKDFNPLLNKAIDDLSVAHERVETIGLFSRNEDIEEVATSDLKFMLVPAVLGNLLFQLMEGDRLTNLMRSKEYLIIYLQRCYDYAITTEPPVVSESSEGAGLAPPTPPVAVQHKKTIQQLSAERDKKMAKYRSKKELEKKLKEVTSLIDSAPSTHAVDEEILRDHTLTSIKLWEHESRDCIGTISQEIQLLSMRPPTGATPPVAEAPPKPRPSQKPLVITREMLKGNVFGAGYPSLPSMTVEEFYDKTYKEQIERQQQENTNKTAAHASHEEVEEKELTEEEEQEKLRKEREFDDYKDDHRRGWGNRKNMG</sequence>
<dbReference type="InterPro" id="IPR038511">
    <property type="entry name" value="TAP42/TAP46-like_sf"/>
</dbReference>
<feature type="compositionally biased region" description="Acidic residues" evidence="1">
    <location>
        <begin position="302"/>
        <end position="312"/>
    </location>
</feature>
<dbReference type="EnsemblMetazoa" id="Aqu2.1.15641_001">
    <property type="protein sequence ID" value="Aqu2.1.15641_001"/>
    <property type="gene ID" value="Aqu2.1.15641"/>
</dbReference>
<keyword evidence="3" id="KW-1185">Reference proteome</keyword>
<feature type="compositionally biased region" description="Pro residues" evidence="1">
    <location>
        <begin position="232"/>
        <end position="241"/>
    </location>
</feature>
<proteinExistence type="predicted"/>
<feature type="compositionally biased region" description="Basic and acidic residues" evidence="1">
    <location>
        <begin position="313"/>
        <end position="330"/>
    </location>
</feature>
<dbReference type="EnsemblMetazoa" id="XM_011408989.2">
    <property type="protein sequence ID" value="XP_011407291.1"/>
    <property type="gene ID" value="LOC105314681"/>
</dbReference>
<dbReference type="InParanoid" id="A0A1X7TLJ8"/>
<evidence type="ECO:0000313" key="2">
    <source>
        <dbReference type="EnsemblMetazoa" id="Aqu2.1.15641_001"/>
    </source>
</evidence>
<dbReference type="Proteomes" id="UP000007879">
    <property type="component" value="Unassembled WGS sequence"/>
</dbReference>
<dbReference type="KEGG" id="aqu:105314681"/>
<dbReference type="PANTHER" id="PTHR10933">
    <property type="entry name" value="IMMUNOGLOBULIN-BINDING PROTEIN 1"/>
    <property type="match status" value="1"/>
</dbReference>
<reference evidence="3" key="1">
    <citation type="journal article" date="2010" name="Nature">
        <title>The Amphimedon queenslandica genome and the evolution of animal complexity.</title>
        <authorList>
            <person name="Srivastava M."/>
            <person name="Simakov O."/>
            <person name="Chapman J."/>
            <person name="Fahey B."/>
            <person name="Gauthier M.E."/>
            <person name="Mitros T."/>
            <person name="Richards G.S."/>
            <person name="Conaco C."/>
            <person name="Dacre M."/>
            <person name="Hellsten U."/>
            <person name="Larroux C."/>
            <person name="Putnam N.H."/>
            <person name="Stanke M."/>
            <person name="Adamska M."/>
            <person name="Darling A."/>
            <person name="Degnan S.M."/>
            <person name="Oakley T.H."/>
            <person name="Plachetzki D.C."/>
            <person name="Zhai Y."/>
            <person name="Adamski M."/>
            <person name="Calcino A."/>
            <person name="Cummins S.F."/>
            <person name="Goodstein D.M."/>
            <person name="Harris C."/>
            <person name="Jackson D.J."/>
            <person name="Leys S.P."/>
            <person name="Shu S."/>
            <person name="Woodcroft B.J."/>
            <person name="Vervoort M."/>
            <person name="Kosik K.S."/>
            <person name="Manning G."/>
            <person name="Degnan B.M."/>
            <person name="Rokhsar D.S."/>
        </authorList>
    </citation>
    <scope>NUCLEOTIDE SEQUENCE [LARGE SCALE GENOMIC DNA]</scope>
</reference>
<organism evidence="2">
    <name type="scientific">Amphimedon queenslandica</name>
    <name type="common">Sponge</name>
    <dbReference type="NCBI Taxonomy" id="400682"/>
    <lineage>
        <taxon>Eukaryota</taxon>
        <taxon>Metazoa</taxon>
        <taxon>Porifera</taxon>
        <taxon>Demospongiae</taxon>
        <taxon>Heteroscleromorpha</taxon>
        <taxon>Haplosclerida</taxon>
        <taxon>Niphatidae</taxon>
        <taxon>Amphimedon</taxon>
    </lineage>
</organism>
<dbReference type="GO" id="GO:0035303">
    <property type="term" value="P:regulation of dephosphorylation"/>
    <property type="evidence" value="ECO:0007669"/>
    <property type="project" value="TreeGrafter"/>
</dbReference>
<feature type="region of interest" description="Disordered" evidence="1">
    <location>
        <begin position="223"/>
        <end position="242"/>
    </location>
</feature>
<dbReference type="GO" id="GO:0051721">
    <property type="term" value="F:protein phosphatase 2A binding"/>
    <property type="evidence" value="ECO:0007669"/>
    <property type="project" value="TreeGrafter"/>
</dbReference>
<evidence type="ECO:0008006" key="4">
    <source>
        <dbReference type="Google" id="ProtNLM"/>
    </source>
</evidence>
<reference evidence="2" key="2">
    <citation type="submission" date="2017-05" db="UniProtKB">
        <authorList>
            <consortium name="EnsemblMetazoa"/>
        </authorList>
    </citation>
    <scope>IDENTIFICATION</scope>
</reference>
<dbReference type="AlphaFoldDB" id="A0A1X7TLJ8"/>
<gene>
    <name evidence="2" type="primary">105314681</name>
</gene>
<dbReference type="eggNOG" id="KOG2830">
    <property type="taxonomic scope" value="Eukaryota"/>
</dbReference>
<accession>A0A1X7TLJ8</accession>
<protein>
    <recommendedName>
        <fullName evidence="4">Immunoglobulin-binding protein 1</fullName>
    </recommendedName>
</protein>
<evidence type="ECO:0000313" key="3">
    <source>
        <dbReference type="Proteomes" id="UP000007879"/>
    </source>
</evidence>
<dbReference type="Gene3D" id="1.25.40.540">
    <property type="entry name" value="TAP42-like family"/>
    <property type="match status" value="1"/>
</dbReference>
<dbReference type="OrthoDB" id="10261753at2759"/>
<dbReference type="InterPro" id="IPR007304">
    <property type="entry name" value="TAP46-like"/>
</dbReference>
<evidence type="ECO:0000256" key="1">
    <source>
        <dbReference type="SAM" id="MobiDB-lite"/>
    </source>
</evidence>
<dbReference type="Pfam" id="PF04177">
    <property type="entry name" value="TAP42"/>
    <property type="match status" value="1"/>
</dbReference>
<dbReference type="PANTHER" id="PTHR10933:SF9">
    <property type="entry name" value="IMMUNOGLOBULIN-BINDING PROTEIN 1"/>
    <property type="match status" value="1"/>
</dbReference>
<dbReference type="STRING" id="400682.A0A1X7TLJ8"/>
<dbReference type="GO" id="GO:0009966">
    <property type="term" value="P:regulation of signal transduction"/>
    <property type="evidence" value="ECO:0007669"/>
    <property type="project" value="InterPro"/>
</dbReference>
<name>A0A1X7TLJ8_AMPQE</name>
<dbReference type="OMA" id="EYELCEA"/>
<feature type="region of interest" description="Disordered" evidence="1">
    <location>
        <begin position="282"/>
        <end position="339"/>
    </location>
</feature>